<dbReference type="InterPro" id="IPR017107">
    <property type="entry name" value="AP1_complex_gsu"/>
</dbReference>
<evidence type="ECO:0000256" key="1">
    <source>
        <dbReference type="ARBA" id="ARBA00004156"/>
    </source>
</evidence>
<comment type="subunit">
    <text evidence="9">Adaptor protein complex 1 (AP-1) is a heterotetramer composed of two large adaptins (gamma-type subunit APL4 and beta-type subunit APL2), a medium adaptin (mu-type subunit APM1) and a small adaptin (sigma-type subunit APS1). AP-1 interacts with clathrin.</text>
</comment>
<dbReference type="InterPro" id="IPR013041">
    <property type="entry name" value="Clathrin_app_Ig-like_sf"/>
</dbReference>
<dbReference type="InterPro" id="IPR008153">
    <property type="entry name" value="GAE_dom"/>
</dbReference>
<dbReference type="GO" id="GO:0006886">
    <property type="term" value="P:intracellular protein transport"/>
    <property type="evidence" value="ECO:0007669"/>
    <property type="project" value="UniProtKB-UniRule"/>
</dbReference>
<evidence type="ECO:0000256" key="2">
    <source>
        <dbReference type="ARBA" id="ARBA00004555"/>
    </source>
</evidence>
<dbReference type="InterPro" id="IPR002553">
    <property type="entry name" value="Clathrin/coatomer_adapt-like_N"/>
</dbReference>
<dbReference type="Pfam" id="PF01602">
    <property type="entry name" value="Adaptin_N"/>
    <property type="match status" value="1"/>
</dbReference>
<protein>
    <recommendedName>
        <fullName evidence="10">AP-1 complex subunit gamma</fullName>
    </recommendedName>
</protein>
<dbReference type="FunFam" id="1.25.10.10:FF:000030">
    <property type="entry name" value="AP-1 complex subunit gamma"/>
    <property type="match status" value="1"/>
</dbReference>
<evidence type="ECO:0000259" key="12">
    <source>
        <dbReference type="PROSITE" id="PS50180"/>
    </source>
</evidence>
<dbReference type="OrthoDB" id="28053at2759"/>
<evidence type="ECO:0000256" key="3">
    <source>
        <dbReference type="ARBA" id="ARBA00006613"/>
    </source>
</evidence>
<evidence type="ECO:0000256" key="10">
    <source>
        <dbReference type="PIRNR" id="PIRNR037094"/>
    </source>
</evidence>
<dbReference type="GO" id="GO:0005829">
    <property type="term" value="C:cytosol"/>
    <property type="evidence" value="ECO:0007669"/>
    <property type="project" value="GOC"/>
</dbReference>
<name>A0A8H7PCV5_MORIS</name>
<organism evidence="13 14">
    <name type="scientific">Mortierella isabellina</name>
    <name type="common">Filamentous fungus</name>
    <name type="synonym">Umbelopsis isabellina</name>
    <dbReference type="NCBI Taxonomy" id="91625"/>
    <lineage>
        <taxon>Eukaryota</taxon>
        <taxon>Fungi</taxon>
        <taxon>Fungi incertae sedis</taxon>
        <taxon>Mucoromycota</taxon>
        <taxon>Mucoromycotina</taxon>
        <taxon>Umbelopsidomycetes</taxon>
        <taxon>Umbelopsidales</taxon>
        <taxon>Umbelopsidaceae</taxon>
        <taxon>Umbelopsis</taxon>
    </lineage>
</organism>
<dbReference type="GO" id="GO:0030121">
    <property type="term" value="C:AP-1 adaptor complex"/>
    <property type="evidence" value="ECO:0007669"/>
    <property type="project" value="InterPro"/>
</dbReference>
<feature type="compositionally biased region" description="Low complexity" evidence="11">
    <location>
        <begin position="710"/>
        <end position="725"/>
    </location>
</feature>
<accession>A0A8H7PCV5</accession>
<evidence type="ECO:0000256" key="9">
    <source>
        <dbReference type="ARBA" id="ARBA00062546"/>
    </source>
</evidence>
<proteinExistence type="inferred from homology"/>
<feature type="region of interest" description="Disordered" evidence="11">
    <location>
        <begin position="659"/>
        <end position="688"/>
    </location>
</feature>
<dbReference type="GO" id="GO:0016192">
    <property type="term" value="P:vesicle-mediated transport"/>
    <property type="evidence" value="ECO:0007669"/>
    <property type="project" value="InterPro"/>
</dbReference>
<evidence type="ECO:0000313" key="13">
    <source>
        <dbReference type="EMBL" id="KAG2171566.1"/>
    </source>
</evidence>
<evidence type="ECO:0000256" key="4">
    <source>
        <dbReference type="ARBA" id="ARBA00022448"/>
    </source>
</evidence>
<dbReference type="Gene3D" id="2.60.40.1230">
    <property type="match status" value="1"/>
</dbReference>
<evidence type="ECO:0000256" key="8">
    <source>
        <dbReference type="ARBA" id="ARBA00023329"/>
    </source>
</evidence>
<evidence type="ECO:0000256" key="6">
    <source>
        <dbReference type="ARBA" id="ARBA00023034"/>
    </source>
</evidence>
<gene>
    <name evidence="13" type="ORF">INT43_008292</name>
</gene>
<feature type="compositionally biased region" description="Polar residues" evidence="11">
    <location>
        <begin position="738"/>
        <end position="752"/>
    </location>
</feature>
<keyword evidence="6 10" id="KW-0333">Golgi apparatus</keyword>
<dbReference type="Proteomes" id="UP000654370">
    <property type="component" value="Unassembled WGS sequence"/>
</dbReference>
<dbReference type="SUPFAM" id="SSF49348">
    <property type="entry name" value="Clathrin adaptor appendage domain"/>
    <property type="match status" value="1"/>
</dbReference>
<dbReference type="Pfam" id="PF02883">
    <property type="entry name" value="Alpha_adaptinC2"/>
    <property type="match status" value="1"/>
</dbReference>
<keyword evidence="4 10" id="KW-0813">Transport</keyword>
<comment type="similarity">
    <text evidence="3 10">Belongs to the adaptor complexes large subunit family.</text>
</comment>
<evidence type="ECO:0000256" key="5">
    <source>
        <dbReference type="ARBA" id="ARBA00022927"/>
    </source>
</evidence>
<evidence type="ECO:0000256" key="11">
    <source>
        <dbReference type="SAM" id="MobiDB-lite"/>
    </source>
</evidence>
<dbReference type="InterPro" id="IPR011989">
    <property type="entry name" value="ARM-like"/>
</dbReference>
<keyword evidence="7 10" id="KW-0472">Membrane</keyword>
<sequence>MDSINNISKQILAKLPLYRLKDLIKAIRACKTAADERAVIQRESANIRTAFKEENVDSRHANVSKLLYIHMLGYPAHFGQMECLKLVASPKFTDKRLGYLGIMLLIDEKTEVLTLVTNNAQRPIYSHSDMNHSNMYIVGLALCTLGNISSPEMARDLCGEVEKLLGSSNTYIRKKAALCALRIVRRVPDLQENFVSKAKSLLGDRSHGVQIAGITLITEMCQLSPETLQIFKKAVPLLVRNLKNLITTGYSPEHDVTGLTDPFLQVKILRLMRILAANDQEASDAMNDVLAQVATNTESSKNVGNSILYETVLTIMGTPSEAGLRVLAINILGKFLGNRDNNIRYVALETLNKTVNIDTQAVQRHRNIIMDCLRDGDISIRRRALELSFALINESNVRVLTRELLAFLEVADSEFKQSMTIKISLAATKFAPNKRWHIDTILRVLKLAGNFVREENLAGFIRLVAQSSDLHQYTVQKLYSALKSDISQASVDLVDHEALVLAGVWVIGEYGDILVSGGSFEDEEVIKEVSESDVLSLFESILNGPYANQVTREYILTSIMKLSARFNEPAVLERIQQVLKTFTSSMEVEIQQRAVEYSNLFGYDSIRPAVLERMPVPEERLMRETSSSGRGTPSLEGGSSRAGPSDQDLLLDLMGVGTASGGAAQAEPEPSPISPSGPSAARSPTAQSDNNMDLLADIFGSQPAAAPQPSGTTRSSVSSGGGDSLLDMLGQEAAVKSPTFQQRPTSPASPSSGLHAMASLGQALPSTQRAASPSTNGSQQHNRHQAFSQDGLAIYLTPSRDQQNPTVVNIQITFNNDGSNGTISEVQFQAAVPKTQRLQMAPASSNVVQPGGSEKQMMRVANPQQTPLRFRLRIAYMLSSTGQKVEKIAEFGPFPDTAY</sequence>
<feature type="compositionally biased region" description="Polar residues" evidence="11">
    <location>
        <begin position="764"/>
        <end position="784"/>
    </location>
</feature>
<evidence type="ECO:0000313" key="14">
    <source>
        <dbReference type="Proteomes" id="UP000654370"/>
    </source>
</evidence>
<dbReference type="AlphaFoldDB" id="A0A8H7PCV5"/>
<feature type="compositionally biased region" description="Low complexity" evidence="11">
    <location>
        <begin position="676"/>
        <end position="686"/>
    </location>
</feature>
<reference evidence="13" key="1">
    <citation type="submission" date="2020-12" db="EMBL/GenBank/DDBJ databases">
        <title>Metabolic potential, ecology and presence of endohyphal bacteria is reflected in genomic diversity of Mucoromycotina.</title>
        <authorList>
            <person name="Muszewska A."/>
            <person name="Okrasinska A."/>
            <person name="Steczkiewicz K."/>
            <person name="Drgas O."/>
            <person name="Orlowska M."/>
            <person name="Perlinska-Lenart U."/>
            <person name="Aleksandrzak-Piekarczyk T."/>
            <person name="Szatraj K."/>
            <person name="Zielenkiewicz U."/>
            <person name="Pilsyk S."/>
            <person name="Malc E."/>
            <person name="Mieczkowski P."/>
            <person name="Kruszewska J.S."/>
            <person name="Biernat P."/>
            <person name="Pawlowska J."/>
        </authorList>
    </citation>
    <scope>NUCLEOTIDE SEQUENCE</scope>
    <source>
        <strain evidence="13">WA0000067209</strain>
    </source>
</reference>
<feature type="region of interest" description="Disordered" evidence="11">
    <location>
        <begin position="617"/>
        <end position="647"/>
    </location>
</feature>
<keyword evidence="5 10" id="KW-0653">Protein transport</keyword>
<feature type="region of interest" description="Disordered" evidence="11">
    <location>
        <begin position="702"/>
        <end position="725"/>
    </location>
</feature>
<dbReference type="PANTHER" id="PTHR22780">
    <property type="entry name" value="ADAPTIN, ALPHA/GAMMA/EPSILON"/>
    <property type="match status" value="1"/>
</dbReference>
<dbReference type="GO" id="GO:0016482">
    <property type="term" value="P:cytosolic transport"/>
    <property type="evidence" value="ECO:0007669"/>
    <property type="project" value="UniProtKB-ARBA"/>
</dbReference>
<dbReference type="SMART" id="SM00809">
    <property type="entry name" value="Alpha_adaptinC2"/>
    <property type="match status" value="1"/>
</dbReference>
<comment type="subcellular location">
    <subcellularLocation>
        <location evidence="1">Cytoplasmic vesicle membrane</location>
    </subcellularLocation>
    <subcellularLocation>
        <location evidence="2">Golgi apparatus</location>
    </subcellularLocation>
</comment>
<dbReference type="InterPro" id="IPR008152">
    <property type="entry name" value="Clathrin_a/b/g-adaptin_app_Ig"/>
</dbReference>
<feature type="region of interest" description="Disordered" evidence="11">
    <location>
        <begin position="763"/>
        <end position="784"/>
    </location>
</feature>
<dbReference type="InterPro" id="IPR016024">
    <property type="entry name" value="ARM-type_fold"/>
</dbReference>
<evidence type="ECO:0000256" key="7">
    <source>
        <dbReference type="ARBA" id="ARBA00023136"/>
    </source>
</evidence>
<dbReference type="PROSITE" id="PS50180">
    <property type="entry name" value="GAE"/>
    <property type="match status" value="1"/>
</dbReference>
<feature type="domain" description="GAE" evidence="12">
    <location>
        <begin position="779"/>
        <end position="895"/>
    </location>
</feature>
<dbReference type="Gene3D" id="1.25.10.10">
    <property type="entry name" value="Leucine-rich Repeat Variant"/>
    <property type="match status" value="1"/>
</dbReference>
<dbReference type="InterPro" id="IPR050840">
    <property type="entry name" value="Adaptor_Complx_Large_Subunit"/>
</dbReference>
<dbReference type="PIRSF" id="PIRSF037094">
    <property type="entry name" value="AP1_complex_gamma"/>
    <property type="match status" value="1"/>
</dbReference>
<feature type="region of interest" description="Disordered" evidence="11">
    <location>
        <begin position="736"/>
        <end position="755"/>
    </location>
</feature>
<comment type="caution">
    <text evidence="13">The sequence shown here is derived from an EMBL/GenBank/DDBJ whole genome shotgun (WGS) entry which is preliminary data.</text>
</comment>
<dbReference type="EMBL" id="JAEPQZ010000020">
    <property type="protein sequence ID" value="KAG2171566.1"/>
    <property type="molecule type" value="Genomic_DNA"/>
</dbReference>
<dbReference type="SUPFAM" id="SSF48371">
    <property type="entry name" value="ARM repeat"/>
    <property type="match status" value="1"/>
</dbReference>
<keyword evidence="8 10" id="KW-0968">Cytoplasmic vesicle</keyword>
<keyword evidence="14" id="KW-1185">Reference proteome</keyword>